<reference evidence="9" key="2">
    <citation type="journal article" date="2015" name="Genome Biol. Evol.">
        <title>Complete Genome Sequence and Transcriptomic Analysis of the Novel Pathogen Elizabethkingia anophelis in Response to Oxidative Stress.</title>
        <authorList>
            <person name="Li Y."/>
            <person name="Liu Y."/>
            <person name="Chew S.C."/>
            <person name="Tay M."/>
            <person name="Salido M.M."/>
            <person name="Teo J."/>
            <person name="Lauro F.M."/>
            <person name="Givskov M."/>
            <person name="Yang L."/>
        </authorList>
    </citation>
    <scope>NUCLEOTIDE SEQUENCE</scope>
    <source>
        <strain evidence="9">NUHP1</strain>
    </source>
</reference>
<sequence>MKKLITLAAALTGLVITAQETKTAKDTLQQSKEIQEVILKSQRKKQFVDKAVYTFGEDALKRARYANDLLKTLPELQFDPISNSVASIKGGKILLLINGVEATEMQVRTIKPEDVIKVEYYDNPPTRWATRADTVVNILTRNPETGYVFGLEASSALNTGFVNGSAYANYTKGRNNLGMDYTFNLRDYDNRRFRNTYDYMLNDSHYSSEENRKDHFGYTSQGITLRYNNILTGNYAFQAKLNLDILTSFSKANGFNAFTKDASTEEHGTLRNTSSDYNKPTIDLYFSKNLGKKDELSVNFVGSKYTTNSAELAKEWILSNNQSVFNNDMNLKAKQTSLVGEIAHTHDFSIGKLSSGYRISNNAISNDLQNLQGTSYYEVNYLEQYFYTEFSGKKNKLMYRVGLGLTNIHNQSAEITNNEWTITPKLILGYQLTKNQSLRFTSSYAPKSPSSSALSSNVVQVVPNIVRSGNPYLKTQRSWGNNLIYSMNNKYFDINANLFFWHRDRAINQMYVADPAFGGYTLTYENAQYSQQYGMQLTGSVKPFGNNLLVVKVVFGPATERFKTSSGAVIKNDYIGNYFVISSEYKSFNIQYQYTIPYYTLNSAFLSTNENANHIFVNYKHKNWSFSTGMYWWGMPSEYKSKTLPESLVSYTGHTQIFNNKSMFILGIGYDFAKGRKNEIQKKLNNDTAPPATF</sequence>
<keyword evidence="6" id="KW-0472">Membrane</keyword>
<evidence type="ECO:0000256" key="3">
    <source>
        <dbReference type="ARBA" id="ARBA00022452"/>
    </source>
</evidence>
<keyword evidence="4" id="KW-0812">Transmembrane</keyword>
<dbReference type="EMBL" id="CP007547">
    <property type="protein sequence ID" value="AIL45785.1"/>
    <property type="molecule type" value="Genomic_DNA"/>
</dbReference>
<dbReference type="Pfam" id="PF14905">
    <property type="entry name" value="OMP_b-brl_3"/>
    <property type="match status" value="1"/>
</dbReference>
<dbReference type="eggNOG" id="COG4771">
    <property type="taxonomic scope" value="Bacteria"/>
</dbReference>
<keyword evidence="2" id="KW-0813">Transport</keyword>
<reference evidence="9" key="1">
    <citation type="journal article" date="2013" name="Lancet">
        <title>First case of E anophelis outbreak in an intensive-care unit.</title>
        <authorList>
            <person name="Teo J."/>
            <person name="Tan S.Y."/>
            <person name="Tay M."/>
            <person name="Ding Y."/>
            <person name="Kjelleberg S."/>
            <person name="Givskov M."/>
            <person name="Lin R.T."/>
            <person name="Yang L."/>
        </authorList>
    </citation>
    <scope>NUCLEOTIDE SEQUENCE [LARGE SCALE GENOMIC DNA]</scope>
    <source>
        <strain evidence="9">NUHP1</strain>
    </source>
</reference>
<keyword evidence="3" id="KW-1134">Transmembrane beta strand</keyword>
<keyword evidence="5" id="KW-0732">Signal</keyword>
<dbReference type="Gene3D" id="2.40.170.20">
    <property type="entry name" value="TonB-dependent receptor, beta-barrel domain"/>
    <property type="match status" value="1"/>
</dbReference>
<dbReference type="RefSeq" id="WP_024564360.1">
    <property type="nucleotide sequence ID" value="NZ_CP007547.1"/>
</dbReference>
<protein>
    <recommendedName>
        <fullName evidence="8">Outer membrane protein beta-barrel domain-containing protein</fullName>
    </recommendedName>
</protein>
<dbReference type="SUPFAM" id="SSF56935">
    <property type="entry name" value="Porins"/>
    <property type="match status" value="1"/>
</dbReference>
<dbReference type="STRING" id="1338011.BD94_2010"/>
<evidence type="ECO:0000256" key="4">
    <source>
        <dbReference type="ARBA" id="ARBA00022692"/>
    </source>
</evidence>
<dbReference type="InterPro" id="IPR036942">
    <property type="entry name" value="Beta-barrel_TonB_sf"/>
</dbReference>
<evidence type="ECO:0000313" key="10">
    <source>
        <dbReference type="Proteomes" id="UP000028933"/>
    </source>
</evidence>
<dbReference type="InterPro" id="IPR039426">
    <property type="entry name" value="TonB-dep_rcpt-like"/>
</dbReference>
<evidence type="ECO:0000259" key="8">
    <source>
        <dbReference type="Pfam" id="PF14905"/>
    </source>
</evidence>
<dbReference type="InterPro" id="IPR041700">
    <property type="entry name" value="OMP_b-brl_3"/>
</dbReference>
<dbReference type="GO" id="GO:0015344">
    <property type="term" value="F:siderophore uptake transmembrane transporter activity"/>
    <property type="evidence" value="ECO:0007669"/>
    <property type="project" value="TreeGrafter"/>
</dbReference>
<evidence type="ECO:0000256" key="6">
    <source>
        <dbReference type="ARBA" id="ARBA00023136"/>
    </source>
</evidence>
<dbReference type="GO" id="GO:0044718">
    <property type="term" value="P:siderophore transmembrane transport"/>
    <property type="evidence" value="ECO:0007669"/>
    <property type="project" value="TreeGrafter"/>
</dbReference>
<dbReference type="Proteomes" id="UP000028933">
    <property type="component" value="Chromosome"/>
</dbReference>
<evidence type="ECO:0000256" key="2">
    <source>
        <dbReference type="ARBA" id="ARBA00022448"/>
    </source>
</evidence>
<comment type="subcellular location">
    <subcellularLocation>
        <location evidence="1">Cell outer membrane</location>
        <topology evidence="1">Multi-pass membrane protein</topology>
    </subcellularLocation>
</comment>
<name>A0A077EJX1_9FLAO</name>
<evidence type="ECO:0000313" key="9">
    <source>
        <dbReference type="EMBL" id="AIL45785.1"/>
    </source>
</evidence>
<dbReference type="PANTHER" id="PTHR30069:SF29">
    <property type="entry name" value="HEMOGLOBIN AND HEMOGLOBIN-HAPTOGLOBIN-BINDING PROTEIN 1-RELATED"/>
    <property type="match status" value="1"/>
</dbReference>
<dbReference type="HOGENOM" id="CLU_019825_0_1_10"/>
<dbReference type="KEGG" id="eao:BD94_2010"/>
<keyword evidence="7" id="KW-0998">Cell outer membrane</keyword>
<accession>A0A077EJX1</accession>
<evidence type="ECO:0000256" key="1">
    <source>
        <dbReference type="ARBA" id="ARBA00004571"/>
    </source>
</evidence>
<evidence type="ECO:0000256" key="5">
    <source>
        <dbReference type="ARBA" id="ARBA00022729"/>
    </source>
</evidence>
<feature type="domain" description="Outer membrane protein beta-barrel" evidence="8">
    <location>
        <begin position="292"/>
        <end position="608"/>
    </location>
</feature>
<dbReference type="PANTHER" id="PTHR30069">
    <property type="entry name" value="TONB-DEPENDENT OUTER MEMBRANE RECEPTOR"/>
    <property type="match status" value="1"/>
</dbReference>
<proteinExistence type="predicted"/>
<dbReference type="AlphaFoldDB" id="A0A077EJX1"/>
<gene>
    <name evidence="9" type="ORF">BD94_2010</name>
</gene>
<evidence type="ECO:0000256" key="7">
    <source>
        <dbReference type="ARBA" id="ARBA00023237"/>
    </source>
</evidence>
<dbReference type="GO" id="GO:0009279">
    <property type="term" value="C:cell outer membrane"/>
    <property type="evidence" value="ECO:0007669"/>
    <property type="project" value="UniProtKB-SubCell"/>
</dbReference>
<organism evidence="9 10">
    <name type="scientific">Elizabethkingia anophelis NUHP1</name>
    <dbReference type="NCBI Taxonomy" id="1338011"/>
    <lineage>
        <taxon>Bacteria</taxon>
        <taxon>Pseudomonadati</taxon>
        <taxon>Bacteroidota</taxon>
        <taxon>Flavobacteriia</taxon>
        <taxon>Flavobacteriales</taxon>
        <taxon>Weeksellaceae</taxon>
        <taxon>Elizabethkingia</taxon>
    </lineage>
</organism>